<evidence type="ECO:0000313" key="8">
    <source>
        <dbReference type="Proteomes" id="UP001231166"/>
    </source>
</evidence>
<evidence type="ECO:0000313" key="6">
    <source>
        <dbReference type="EMBL" id="WLF44725.1"/>
    </source>
</evidence>
<dbReference type="SUPFAM" id="SSF53323">
    <property type="entry name" value="Pyruvate-ferredoxin oxidoreductase, PFOR, domain III"/>
    <property type="match status" value="1"/>
</dbReference>
<dbReference type="Pfam" id="PF20169">
    <property type="entry name" value="DUF6537"/>
    <property type="match status" value="1"/>
</dbReference>
<dbReference type="Proteomes" id="UP001231166">
    <property type="component" value="Chromosome"/>
</dbReference>
<keyword evidence="7" id="KW-1185">Reference proteome</keyword>
<evidence type="ECO:0000256" key="2">
    <source>
        <dbReference type="SAM" id="MobiDB-lite"/>
    </source>
</evidence>
<dbReference type="InterPro" id="IPR051457">
    <property type="entry name" value="2-oxoacid:Fd_oxidoreductase"/>
</dbReference>
<dbReference type="InterPro" id="IPR019752">
    <property type="entry name" value="Pyrv/ketoisovalerate_OxRed_cat"/>
</dbReference>
<evidence type="ECO:0000313" key="7">
    <source>
        <dbReference type="Proteomes" id="UP001066327"/>
    </source>
</evidence>
<dbReference type="PANTHER" id="PTHR48084:SF3">
    <property type="entry name" value="SUBUNIT OF PYRUVATE:FLAVODOXIN OXIDOREDUCTASE"/>
    <property type="match status" value="1"/>
</dbReference>
<sequence length="1185" mass="128552">MTTDTELQTRQLSPIELRYNGYDEAVHLTGIQAIVRAIAERRRTDIRAGLHTAGFISGYPGSPLGGLDVEIDRQHELLEPLAVVHQHGVNEELAATAVFGSQLVEGRPEAEVDGVTGWWYGKAPGLDRAADALRHANYAGTGAHSGAVVLVGDDPSSKSSTLPCASEHTLQDLALPVLFPGSVADVLELAHHAVELSRMTGVWVALKIVTDVADGSETVFVPKFGPPTAPTGSETITYTPRADGHLLPPYTIDAEKTLHTTRLAAVRAYLRVNGINRVTVRGDNDWLGVVAAGKTYHNLLQGLRDSGLHEDELREAGIRLLELRAPWPLHPEQIREFADGLDRVLVVEEKRAFVEPEISRALYPMANRPQLLGKNDLDGLPLVPEYGVLDAAQLARYVLDQAHERGVLARVQAHRPGLLGKNLNLAVVPSRTPYFCSGCPHNRSTQVPEGQLVGAGIGCHLMVAGMDERFGEITGNTVMGGEGAQWVGMSPFLRPVPFTQNVGDGTFFHSGQLALRQAVASGATVTYKLLFNDAIAMTGGGAPAGTMAVPELTRLLELEGVKRTIVTTEDLSRYKRVKLAKNASVWHRDKLERAQQELGEIAGVTVLIHDQECTAQKRRRLRRTRSAKPEPVIVINERVCEGCGDCSVQSNCLSLRPVDTPFGQKTQIHQSSCNKDLSCIRGNCPSFVTVTPKQHPARPAATRASTPPPTTEPSRRSIGPKDTYAIRMTGIGGTGVVTVNQVLATAALLDGLKTSALDQTGTAQKGGPVISDVIIGHQVPDGNKVSHSRCDALVAFDAVVALAPATLATLDADHTRAVINTDVTPTGQMASSPHAALDGIADFEQQVRRLLPAERAHYVAASQISEYLLRNHVLTNVVLLGAAYQRGLIPISSAAIRNAFELNGSAVAANLTAFEWGRATVEHPQMVAEAVADRRKEQQVIDRRADRIRRKVTVSEQLPPIVADLATDLVEFHSARVAASFVGFLERVQQAESARLPGNQTFTTTVARYLHKLTAYKDEYEVARLHLTGLAAVVETAGGTPARVAWNLHPPILKSVGVDHKIQFGAWFKPGFRTLYALRRLRGTALDPFGRDKVRKTERSLIDEYRAIVTELVDVLDENTLDTCIRVASLPDMVRGYDDVKLANVERYHAELDRELAALRSARSNNNEDVDPLLLTAAREEDGGH</sequence>
<feature type="region of interest" description="Disordered" evidence="2">
    <location>
        <begin position="690"/>
        <end position="722"/>
    </location>
</feature>
<dbReference type="AlphaFoldDB" id="A0AAX3Y7P4"/>
<dbReference type="GO" id="GO:0016903">
    <property type="term" value="F:oxidoreductase activity, acting on the aldehyde or oxo group of donors"/>
    <property type="evidence" value="ECO:0007669"/>
    <property type="project" value="InterPro"/>
</dbReference>
<dbReference type="InterPro" id="IPR002880">
    <property type="entry name" value="Pyrv_Fd/Flavodoxin_OxRdtase_N"/>
</dbReference>
<evidence type="ECO:0000259" key="4">
    <source>
        <dbReference type="Pfam" id="PF20169"/>
    </source>
</evidence>
<evidence type="ECO:0000313" key="5">
    <source>
        <dbReference type="EMBL" id="MCZ4586263.1"/>
    </source>
</evidence>
<proteinExistence type="predicted"/>
<dbReference type="EMBL" id="JAPWIS010000011">
    <property type="protein sequence ID" value="MCZ4586263.1"/>
    <property type="molecule type" value="Genomic_DNA"/>
</dbReference>
<protein>
    <submittedName>
        <fullName evidence="6">Indolepyruvate ferredoxin oxidoreductase family protein</fullName>
    </submittedName>
</protein>
<organism evidence="6 8">
    <name type="scientific">Rhodococcus opacus</name>
    <name type="common">Nocardia opaca</name>
    <dbReference type="NCBI Taxonomy" id="37919"/>
    <lineage>
        <taxon>Bacteria</taxon>
        <taxon>Bacillati</taxon>
        <taxon>Actinomycetota</taxon>
        <taxon>Actinomycetes</taxon>
        <taxon>Mycobacteriales</taxon>
        <taxon>Nocardiaceae</taxon>
        <taxon>Rhodococcus</taxon>
    </lineage>
</organism>
<feature type="domain" description="DUF6537" evidence="4">
    <location>
        <begin position="960"/>
        <end position="1153"/>
    </location>
</feature>
<accession>A0AAX3Y7P4</accession>
<keyword evidence="1" id="KW-0560">Oxidoreductase</keyword>
<dbReference type="CDD" id="cd07034">
    <property type="entry name" value="TPP_PYR_PFOR_IOR-alpha_like"/>
    <property type="match status" value="1"/>
</dbReference>
<dbReference type="InterPro" id="IPR046667">
    <property type="entry name" value="DUF6537"/>
</dbReference>
<feature type="domain" description="Pyruvate/ketoisovalerate oxidoreductase catalytic" evidence="3">
    <location>
        <begin position="732"/>
        <end position="918"/>
    </location>
</feature>
<reference evidence="5" key="1">
    <citation type="submission" date="2022-12" db="EMBL/GenBank/DDBJ databases">
        <authorList>
            <person name="Krivoruchko A.V."/>
            <person name="Elkin A."/>
        </authorList>
    </citation>
    <scope>NUCLEOTIDE SEQUENCE</scope>
    <source>
        <strain evidence="5">IEGM 249</strain>
    </source>
</reference>
<dbReference type="InterPro" id="IPR002869">
    <property type="entry name" value="Pyrv_flavodox_OxRed_cen"/>
</dbReference>
<dbReference type="Pfam" id="PF01558">
    <property type="entry name" value="POR"/>
    <property type="match status" value="1"/>
</dbReference>
<dbReference type="InterPro" id="IPR009014">
    <property type="entry name" value="Transketo_C/PFOR_II"/>
</dbReference>
<dbReference type="Proteomes" id="UP001066327">
    <property type="component" value="Unassembled WGS sequence"/>
</dbReference>
<reference evidence="6" key="2">
    <citation type="submission" date="2023-07" db="EMBL/GenBank/DDBJ databases">
        <title>Genomic analysis of Rhodococcus opacus VOC-14 with glycol ethers degradation activity.</title>
        <authorList>
            <person name="Narkevich D.A."/>
            <person name="Hlushen A.M."/>
            <person name="Akhremchuk A.E."/>
            <person name="Sikolenko M.A."/>
            <person name="Valentovich L.N."/>
        </authorList>
    </citation>
    <scope>NUCLEOTIDE SEQUENCE</scope>
    <source>
        <strain evidence="6">VOC-14</strain>
    </source>
</reference>
<dbReference type="GO" id="GO:0000287">
    <property type="term" value="F:magnesium ion binding"/>
    <property type="evidence" value="ECO:0007669"/>
    <property type="project" value="UniProtKB-ARBA"/>
</dbReference>
<dbReference type="SUPFAM" id="SSF52922">
    <property type="entry name" value="TK C-terminal domain-like"/>
    <property type="match status" value="1"/>
</dbReference>
<dbReference type="NCBIfam" id="NF009589">
    <property type="entry name" value="PRK13030.1"/>
    <property type="match status" value="1"/>
</dbReference>
<dbReference type="NCBIfam" id="NF009588">
    <property type="entry name" value="PRK13029.1"/>
    <property type="match status" value="1"/>
</dbReference>
<gene>
    <name evidence="5" type="ORF">O4328_21675</name>
    <name evidence="6" type="ORF">Q5707_22620</name>
</gene>
<name>A0AAX3Y7P4_RHOOP</name>
<evidence type="ECO:0000256" key="1">
    <source>
        <dbReference type="ARBA" id="ARBA00023002"/>
    </source>
</evidence>
<dbReference type="EMBL" id="CP130953">
    <property type="protein sequence ID" value="WLF44725.1"/>
    <property type="molecule type" value="Genomic_DNA"/>
</dbReference>
<dbReference type="Gene3D" id="3.40.920.10">
    <property type="entry name" value="Pyruvate-ferredoxin oxidoreductase, PFOR, domain III"/>
    <property type="match status" value="1"/>
</dbReference>
<dbReference type="InterPro" id="IPR029061">
    <property type="entry name" value="THDP-binding"/>
</dbReference>
<dbReference type="SUPFAM" id="SSF52518">
    <property type="entry name" value="Thiamin diphosphate-binding fold (THDP-binding)"/>
    <property type="match status" value="2"/>
</dbReference>
<dbReference type="PANTHER" id="PTHR48084">
    <property type="entry name" value="2-OXOGLUTARATE OXIDOREDUCTASE SUBUNIT KORB-RELATED"/>
    <property type="match status" value="1"/>
</dbReference>
<evidence type="ECO:0000259" key="3">
    <source>
        <dbReference type="Pfam" id="PF01558"/>
    </source>
</evidence>
<dbReference type="RefSeq" id="WP_269591619.1">
    <property type="nucleotide sequence ID" value="NZ_CP130953.1"/>
</dbReference>
<dbReference type="Gene3D" id="3.40.50.970">
    <property type="match status" value="1"/>
</dbReference>